<dbReference type="HAMAP" id="MF_00957">
    <property type="entry name" value="PolyA_pol"/>
    <property type="match status" value="1"/>
</dbReference>
<keyword evidence="2 7" id="KW-0808">Transferase</keyword>
<comment type="function">
    <text evidence="7">Adds poly(A) tail to the 3' end of many RNAs, which usually targets these RNAs for decay. Plays a significant role in the global control of gene expression, through influencing the rate of transcript degradation, and in the general RNA quality control.</text>
</comment>
<feature type="domain" description="tRNA nucleotidyltransferase/poly(A) polymerase RNA and SrmB- binding" evidence="12">
    <location>
        <begin position="219"/>
        <end position="281"/>
    </location>
</feature>
<dbReference type="Pfam" id="PF12627">
    <property type="entry name" value="PolyA_pol_RNAbd"/>
    <property type="match status" value="1"/>
</dbReference>
<keyword evidence="5 7" id="KW-0694">RNA-binding</keyword>
<dbReference type="FunFam" id="3.30.460.10:FF:000035">
    <property type="entry name" value="Poly(A) polymerase I"/>
    <property type="match status" value="1"/>
</dbReference>
<evidence type="ECO:0000313" key="14">
    <source>
        <dbReference type="Proteomes" id="UP000295830"/>
    </source>
</evidence>
<evidence type="ECO:0000256" key="3">
    <source>
        <dbReference type="ARBA" id="ARBA00022741"/>
    </source>
</evidence>
<sequence>MPKRLLNRLQDWVGRIGGRSQSASANQGPRIIPRDEHTISRQHISESAKKVLHRLNRSGHDAYLVGGGVRDLLLGGKPKDFDIATSATPEEVHELFRNSRLIGRRFRLVHVLFGKEVIEVTTFRGMPSNADADPHMDVNEQGRLLRDNVYGTQEEDALRRDFTVNALYYDIRDFTVHDYANGLEDLHHRELRLIGDPVVRYQEDPVRMLRAARFAAKLDFSIAPDTATPIRDLTHLLEDIPAARLFEEVLKLFAAGQGERTYEILTQYDLFAPLFPETAKALAEGESDAVIRQALANTDRRIAQSKPITPYFLYAALLWPALRVRWLREEEESDQPAYQALQQAAGDTVQEQVGATSIPRRFSTPMREIWELQVRLGKRGGRKADRLLEHPRFRAAYDFLLVREHAGEDTQGLGAWWTEYQDADEDRRRAMIKELGQPGGGGKRKRKRKPKPKTSTS</sequence>
<dbReference type="NCBIfam" id="TIGR01942">
    <property type="entry name" value="pcnB"/>
    <property type="match status" value="1"/>
</dbReference>
<evidence type="ECO:0000256" key="8">
    <source>
        <dbReference type="RuleBase" id="RU003953"/>
    </source>
</evidence>
<dbReference type="PANTHER" id="PTHR43051">
    <property type="entry name" value="POLYNUCLEOTIDE ADENYLYLTRANSFERASE FAMILY PROTEIN"/>
    <property type="match status" value="1"/>
</dbReference>
<evidence type="ECO:0000256" key="2">
    <source>
        <dbReference type="ARBA" id="ARBA00022679"/>
    </source>
</evidence>
<gene>
    <name evidence="7" type="primary">pcnB</name>
    <name evidence="13" type="ORF">DES49_0704</name>
</gene>
<dbReference type="InterPro" id="IPR043519">
    <property type="entry name" value="NT_sf"/>
</dbReference>
<dbReference type="Pfam" id="PF12626">
    <property type="entry name" value="PolyA_pol_arg_C"/>
    <property type="match status" value="1"/>
</dbReference>
<dbReference type="InterPro" id="IPR010206">
    <property type="entry name" value="PolA_pol_I"/>
</dbReference>
<dbReference type="EMBL" id="SOAX01000001">
    <property type="protein sequence ID" value="TDT44591.1"/>
    <property type="molecule type" value="Genomic_DNA"/>
</dbReference>
<accession>A0A4R7K1A0</accession>
<dbReference type="EC" id="2.7.7.19" evidence="7"/>
<dbReference type="InterPro" id="IPR025866">
    <property type="entry name" value="PolyA_pol_arg_C_dom"/>
</dbReference>
<keyword evidence="4 7" id="KW-0067">ATP-binding</keyword>
<dbReference type="GO" id="GO:1990817">
    <property type="term" value="F:poly(A) RNA polymerase activity"/>
    <property type="evidence" value="ECO:0007669"/>
    <property type="project" value="UniProtKB-UniRule"/>
</dbReference>
<keyword evidence="6 7" id="KW-0804">Transcription</keyword>
<organism evidence="13 14">
    <name type="scientific">Halospina denitrificans</name>
    <dbReference type="NCBI Taxonomy" id="332522"/>
    <lineage>
        <taxon>Bacteria</taxon>
        <taxon>Pseudomonadati</taxon>
        <taxon>Pseudomonadota</taxon>
        <taxon>Gammaproteobacteria</taxon>
        <taxon>Halospina</taxon>
    </lineage>
</organism>
<feature type="region of interest" description="Disordered" evidence="9">
    <location>
        <begin position="428"/>
        <end position="457"/>
    </location>
</feature>
<reference evidence="13 14" key="1">
    <citation type="submission" date="2019-03" db="EMBL/GenBank/DDBJ databases">
        <title>Genomic Encyclopedia of Type Strains, Phase IV (KMG-IV): sequencing the most valuable type-strain genomes for metagenomic binning, comparative biology and taxonomic classification.</title>
        <authorList>
            <person name="Goeker M."/>
        </authorList>
    </citation>
    <scope>NUCLEOTIDE SEQUENCE [LARGE SCALE GENOMIC DNA]</scope>
    <source>
        <strain evidence="13 14">DSM 15505</strain>
    </source>
</reference>
<feature type="active site" evidence="7">
    <location>
        <position position="161"/>
    </location>
</feature>
<dbReference type="PANTHER" id="PTHR43051:SF1">
    <property type="entry name" value="POLYNUCLEOTIDE ADENYLYLTRANSFERASE FAMILY PROTEIN"/>
    <property type="match status" value="1"/>
</dbReference>
<evidence type="ECO:0000256" key="7">
    <source>
        <dbReference type="HAMAP-Rule" id="MF_00957"/>
    </source>
</evidence>
<dbReference type="GO" id="GO:0006397">
    <property type="term" value="P:mRNA processing"/>
    <property type="evidence" value="ECO:0007669"/>
    <property type="project" value="UniProtKB-KW"/>
</dbReference>
<evidence type="ECO:0000256" key="5">
    <source>
        <dbReference type="ARBA" id="ARBA00022884"/>
    </source>
</evidence>
<dbReference type="InterPro" id="IPR002646">
    <property type="entry name" value="PolA_pol_head_dom"/>
</dbReference>
<dbReference type="Proteomes" id="UP000295830">
    <property type="component" value="Unassembled WGS sequence"/>
</dbReference>
<feature type="domain" description="Polymerase A arginine-rich C-terminal" evidence="11">
    <location>
        <begin position="334"/>
        <end position="449"/>
    </location>
</feature>
<dbReference type="SUPFAM" id="SSF81301">
    <property type="entry name" value="Nucleotidyltransferase"/>
    <property type="match status" value="1"/>
</dbReference>
<evidence type="ECO:0000256" key="6">
    <source>
        <dbReference type="ARBA" id="ARBA00023163"/>
    </source>
</evidence>
<evidence type="ECO:0000259" key="12">
    <source>
        <dbReference type="Pfam" id="PF12627"/>
    </source>
</evidence>
<keyword evidence="3 7" id="KW-0547">Nucleotide-binding</keyword>
<evidence type="ECO:0000256" key="4">
    <source>
        <dbReference type="ARBA" id="ARBA00022840"/>
    </source>
</evidence>
<evidence type="ECO:0000256" key="9">
    <source>
        <dbReference type="SAM" id="MobiDB-lite"/>
    </source>
</evidence>
<keyword evidence="14" id="KW-1185">Reference proteome</keyword>
<dbReference type="AlphaFoldDB" id="A0A4R7K1A0"/>
<comment type="catalytic activity">
    <reaction evidence="7">
        <text>RNA(n) + ATP = RNA(n)-3'-adenine ribonucleotide + diphosphate</text>
        <dbReference type="Rhea" id="RHEA:11332"/>
        <dbReference type="Rhea" id="RHEA-COMP:14527"/>
        <dbReference type="Rhea" id="RHEA-COMP:17347"/>
        <dbReference type="ChEBI" id="CHEBI:30616"/>
        <dbReference type="ChEBI" id="CHEBI:33019"/>
        <dbReference type="ChEBI" id="CHEBI:140395"/>
        <dbReference type="ChEBI" id="CHEBI:173115"/>
        <dbReference type="EC" id="2.7.7.19"/>
    </reaction>
</comment>
<feature type="active site" evidence="7">
    <location>
        <position position="82"/>
    </location>
</feature>
<protein>
    <recommendedName>
        <fullName evidence="7">Poly(A) polymerase I</fullName>
        <shortName evidence="7">PAP I</shortName>
        <ecNumber evidence="7">2.7.7.19</ecNumber>
    </recommendedName>
</protein>
<feature type="domain" description="Poly A polymerase head" evidence="10">
    <location>
        <begin position="62"/>
        <end position="192"/>
    </location>
</feature>
<evidence type="ECO:0000313" key="13">
    <source>
        <dbReference type="EMBL" id="TDT44591.1"/>
    </source>
</evidence>
<evidence type="ECO:0000259" key="11">
    <source>
        <dbReference type="Pfam" id="PF12626"/>
    </source>
</evidence>
<evidence type="ECO:0000259" key="10">
    <source>
        <dbReference type="Pfam" id="PF01743"/>
    </source>
</evidence>
<evidence type="ECO:0000256" key="1">
    <source>
        <dbReference type="ARBA" id="ARBA00022664"/>
    </source>
</evidence>
<dbReference type="InterPro" id="IPR052191">
    <property type="entry name" value="tRNA_ntf/polyA_polymerase_I"/>
</dbReference>
<dbReference type="CDD" id="cd05398">
    <property type="entry name" value="NT_ClassII-CCAase"/>
    <property type="match status" value="1"/>
</dbReference>
<comment type="caution">
    <text evidence="13">The sequence shown here is derived from an EMBL/GenBank/DDBJ whole genome shotgun (WGS) entry which is preliminary data.</text>
</comment>
<keyword evidence="1 7" id="KW-0507">mRNA processing</keyword>
<feature type="compositionally biased region" description="Basic residues" evidence="9">
    <location>
        <begin position="442"/>
        <end position="457"/>
    </location>
</feature>
<dbReference type="Gene3D" id="1.10.3090.10">
    <property type="entry name" value="cca-adding enzyme, domain 2"/>
    <property type="match status" value="1"/>
</dbReference>
<dbReference type="GO" id="GO:0003723">
    <property type="term" value="F:RNA binding"/>
    <property type="evidence" value="ECO:0007669"/>
    <property type="project" value="UniProtKB-UniRule"/>
</dbReference>
<dbReference type="GO" id="GO:0005524">
    <property type="term" value="F:ATP binding"/>
    <property type="evidence" value="ECO:0007669"/>
    <property type="project" value="UniProtKB-UniRule"/>
</dbReference>
<dbReference type="OrthoDB" id="9805698at2"/>
<dbReference type="Gene3D" id="3.30.460.10">
    <property type="entry name" value="Beta Polymerase, domain 2"/>
    <property type="match status" value="1"/>
</dbReference>
<dbReference type="InterPro" id="IPR032828">
    <property type="entry name" value="PolyA_RNA-bd"/>
</dbReference>
<proteinExistence type="inferred from homology"/>
<dbReference type="SUPFAM" id="SSF81891">
    <property type="entry name" value="Poly A polymerase C-terminal region-like"/>
    <property type="match status" value="1"/>
</dbReference>
<comment type="similarity">
    <text evidence="7 8">Belongs to the tRNA nucleotidyltransferase/poly(A) polymerase family.</text>
</comment>
<dbReference type="GO" id="GO:0043633">
    <property type="term" value="P:polyadenylation-dependent RNA catabolic process"/>
    <property type="evidence" value="ECO:0007669"/>
    <property type="project" value="InterPro"/>
</dbReference>
<name>A0A4R7K1A0_9GAMM</name>
<dbReference type="Pfam" id="PF01743">
    <property type="entry name" value="PolyA_pol"/>
    <property type="match status" value="1"/>
</dbReference>
<feature type="active site" evidence="7">
    <location>
        <position position="80"/>
    </location>
</feature>
<dbReference type="RefSeq" id="WP_133734961.1">
    <property type="nucleotide sequence ID" value="NZ_SOAX01000001.1"/>
</dbReference>